<feature type="transmembrane region" description="Helical" evidence="13">
    <location>
        <begin position="103"/>
        <end position="124"/>
    </location>
</feature>
<dbReference type="GO" id="GO:0016020">
    <property type="term" value="C:membrane"/>
    <property type="evidence" value="ECO:0007669"/>
    <property type="project" value="UniProtKB-SubCell"/>
</dbReference>
<evidence type="ECO:0000256" key="4">
    <source>
        <dbReference type="ARBA" id="ARBA00020076"/>
    </source>
</evidence>
<proteinExistence type="inferred from homology"/>
<dbReference type="STRING" id="92487.SAMN02745130_01825"/>
<evidence type="ECO:0000256" key="2">
    <source>
        <dbReference type="ARBA" id="ARBA00004141"/>
    </source>
</evidence>
<dbReference type="PANTHER" id="PTHR10978">
    <property type="entry name" value="SUCCINATE DEHYDROGENASE CYTOCHROME B560 SUBUNIT"/>
    <property type="match status" value="1"/>
</dbReference>
<keyword evidence="5 12" id="KW-0349">Heme</keyword>
<dbReference type="GO" id="GO:0009055">
    <property type="term" value="F:electron transfer activity"/>
    <property type="evidence" value="ECO:0007669"/>
    <property type="project" value="InterPro"/>
</dbReference>
<dbReference type="PROSITE" id="PS01001">
    <property type="entry name" value="SDH_CYT_2"/>
    <property type="match status" value="1"/>
</dbReference>
<keyword evidence="15" id="KW-1185">Reference proteome</keyword>
<comment type="function">
    <text evidence="1">Membrane-anchoring subunit of succinate dehydrogenase (SDH).</text>
</comment>
<keyword evidence="7 12" id="KW-0479">Metal-binding</keyword>
<dbReference type="RefSeq" id="WP_078922293.1">
    <property type="nucleotide sequence ID" value="NZ_FUYB01000007.1"/>
</dbReference>
<comment type="similarity">
    <text evidence="3">Belongs to the cytochrome b560 family.</text>
</comment>
<dbReference type="Proteomes" id="UP000190460">
    <property type="component" value="Unassembled WGS sequence"/>
</dbReference>
<evidence type="ECO:0000256" key="10">
    <source>
        <dbReference type="ARBA" id="ARBA00023136"/>
    </source>
</evidence>
<comment type="subcellular location">
    <subcellularLocation>
        <location evidence="2">Membrane</location>
        <topology evidence="2">Multi-pass membrane protein</topology>
    </subcellularLocation>
</comment>
<dbReference type="SUPFAM" id="SSF81343">
    <property type="entry name" value="Fumarate reductase respiratory complex transmembrane subunits"/>
    <property type="match status" value="1"/>
</dbReference>
<organism evidence="14 15">
    <name type="scientific">Thiothrix eikelboomii</name>
    <dbReference type="NCBI Taxonomy" id="92487"/>
    <lineage>
        <taxon>Bacteria</taxon>
        <taxon>Pseudomonadati</taxon>
        <taxon>Pseudomonadota</taxon>
        <taxon>Gammaproteobacteria</taxon>
        <taxon>Thiotrichales</taxon>
        <taxon>Thiotrichaceae</taxon>
        <taxon>Thiothrix</taxon>
    </lineage>
</organism>
<dbReference type="OrthoDB" id="9799441at2"/>
<feature type="transmembrane region" description="Helical" evidence="13">
    <location>
        <begin position="26"/>
        <end position="50"/>
    </location>
</feature>
<dbReference type="PANTHER" id="PTHR10978:SF5">
    <property type="entry name" value="SUCCINATE DEHYDROGENASE CYTOCHROME B560 SUBUNIT, MITOCHONDRIAL"/>
    <property type="match status" value="1"/>
</dbReference>
<dbReference type="InterPro" id="IPR034804">
    <property type="entry name" value="SQR/QFR_C/D"/>
</dbReference>
<dbReference type="InterPro" id="IPR018495">
    <property type="entry name" value="Succ_DH_cyt_bsu_CS"/>
</dbReference>
<gene>
    <name evidence="14" type="ORF">SAMN02745130_01825</name>
</gene>
<evidence type="ECO:0000256" key="9">
    <source>
        <dbReference type="ARBA" id="ARBA00023004"/>
    </source>
</evidence>
<evidence type="ECO:0000256" key="13">
    <source>
        <dbReference type="SAM" id="Phobius"/>
    </source>
</evidence>
<evidence type="ECO:0000313" key="14">
    <source>
        <dbReference type="EMBL" id="SKA78039.1"/>
    </source>
</evidence>
<feature type="transmembrane region" description="Helical" evidence="13">
    <location>
        <begin position="62"/>
        <end position="83"/>
    </location>
</feature>
<evidence type="ECO:0000256" key="3">
    <source>
        <dbReference type="ARBA" id="ARBA00007244"/>
    </source>
</evidence>
<comment type="cofactor">
    <cofactor evidence="12">
        <name>heme</name>
        <dbReference type="ChEBI" id="CHEBI:30413"/>
    </cofactor>
    <text evidence="12">The heme is bound between the two transmembrane subunits.</text>
</comment>
<keyword evidence="6 13" id="KW-0812">Transmembrane</keyword>
<dbReference type="PIRSF" id="PIRSF000178">
    <property type="entry name" value="SDH_cyt_b560"/>
    <property type="match status" value="1"/>
</dbReference>
<dbReference type="NCBIfam" id="TIGR02970">
    <property type="entry name" value="succ_dehyd_cytB"/>
    <property type="match status" value="1"/>
</dbReference>
<dbReference type="InterPro" id="IPR000701">
    <property type="entry name" value="SuccDH_FuR_B_TM-su"/>
</dbReference>
<keyword evidence="9 12" id="KW-0408">Iron</keyword>
<keyword evidence="10 13" id="KW-0472">Membrane</keyword>
<dbReference type="AlphaFoldDB" id="A0A1T4WLG8"/>
<protein>
    <recommendedName>
        <fullName evidence="4">Succinate dehydrogenase cytochrome b556 subunit</fullName>
    </recommendedName>
</protein>
<dbReference type="PROSITE" id="PS01000">
    <property type="entry name" value="SDH_CYT_1"/>
    <property type="match status" value="1"/>
</dbReference>
<evidence type="ECO:0000256" key="12">
    <source>
        <dbReference type="PIRSR" id="PIRSR000178-1"/>
    </source>
</evidence>
<dbReference type="Pfam" id="PF01127">
    <property type="entry name" value="Sdh_cyt"/>
    <property type="match status" value="1"/>
</dbReference>
<dbReference type="InterPro" id="IPR014314">
    <property type="entry name" value="Succ_DH_cytb556"/>
</dbReference>
<reference evidence="14 15" key="1">
    <citation type="submission" date="2017-02" db="EMBL/GenBank/DDBJ databases">
        <authorList>
            <person name="Peterson S.W."/>
        </authorList>
    </citation>
    <scope>NUCLEOTIDE SEQUENCE [LARGE SCALE GENOMIC DNA]</scope>
    <source>
        <strain evidence="14 15">ATCC 49788</strain>
    </source>
</reference>
<sequence>MKTTSNRPLSPHLQVYKMPLPAVLSVLHRGTGIVLSIGSLLVVYWLTALAAGPEAYATASGILGSFLGKLVLFGWTWALFYHLCNGVRHLLWDTGFGFDIPTTYLTGKVVLGASAVLTLLLWLVA</sequence>
<dbReference type="EMBL" id="FUYB01000007">
    <property type="protein sequence ID" value="SKA78039.1"/>
    <property type="molecule type" value="Genomic_DNA"/>
</dbReference>
<evidence type="ECO:0000256" key="1">
    <source>
        <dbReference type="ARBA" id="ARBA00004050"/>
    </source>
</evidence>
<comment type="subunit">
    <text evidence="11">Part of an enzyme complex containing four subunits: a flavoprotein, an iron-sulfur protein, plus two membrane-anchoring proteins, SdhC and SdhD. The complex can form homotrimers.</text>
</comment>
<dbReference type="GO" id="GO:0006099">
    <property type="term" value="P:tricarboxylic acid cycle"/>
    <property type="evidence" value="ECO:0007669"/>
    <property type="project" value="InterPro"/>
</dbReference>
<feature type="binding site" description="axial binding residue" evidence="12">
    <location>
        <position position="82"/>
    </location>
    <ligand>
        <name>heme</name>
        <dbReference type="ChEBI" id="CHEBI:30413"/>
        <note>ligand shared with second transmembrane subunit</note>
    </ligand>
    <ligandPart>
        <name>Fe</name>
        <dbReference type="ChEBI" id="CHEBI:18248"/>
    </ligandPart>
</feature>
<accession>A0A1T4WLG8</accession>
<evidence type="ECO:0000256" key="5">
    <source>
        <dbReference type="ARBA" id="ARBA00022617"/>
    </source>
</evidence>
<dbReference type="CDD" id="cd03499">
    <property type="entry name" value="SQR_TypeC_SdhC"/>
    <property type="match status" value="1"/>
</dbReference>
<evidence type="ECO:0000313" key="15">
    <source>
        <dbReference type="Proteomes" id="UP000190460"/>
    </source>
</evidence>
<evidence type="ECO:0000256" key="8">
    <source>
        <dbReference type="ARBA" id="ARBA00022989"/>
    </source>
</evidence>
<evidence type="ECO:0000256" key="11">
    <source>
        <dbReference type="ARBA" id="ARBA00025912"/>
    </source>
</evidence>
<keyword evidence="8 13" id="KW-1133">Transmembrane helix</keyword>
<evidence type="ECO:0000256" key="6">
    <source>
        <dbReference type="ARBA" id="ARBA00022692"/>
    </source>
</evidence>
<dbReference type="GO" id="GO:0046872">
    <property type="term" value="F:metal ion binding"/>
    <property type="evidence" value="ECO:0007669"/>
    <property type="project" value="UniProtKB-KW"/>
</dbReference>
<evidence type="ECO:0000256" key="7">
    <source>
        <dbReference type="ARBA" id="ARBA00022723"/>
    </source>
</evidence>
<name>A0A1T4WLG8_9GAMM</name>
<dbReference type="Gene3D" id="1.20.1300.10">
    <property type="entry name" value="Fumarate reductase/succinate dehydrogenase, transmembrane subunit"/>
    <property type="match status" value="1"/>
</dbReference>